<feature type="signal peptide" evidence="1">
    <location>
        <begin position="1"/>
        <end position="22"/>
    </location>
</feature>
<evidence type="ECO:0000313" key="3">
    <source>
        <dbReference type="EMBL" id="KAK4649883.1"/>
    </source>
</evidence>
<evidence type="ECO:0000313" key="4">
    <source>
        <dbReference type="Proteomes" id="UP001323405"/>
    </source>
</evidence>
<dbReference type="InterPro" id="IPR036673">
    <property type="entry name" value="Cyanovirin-N_sf"/>
</dbReference>
<accession>A0ABR0G2E6</accession>
<dbReference type="SUPFAM" id="SSF51322">
    <property type="entry name" value="Cyanovirin-N"/>
    <property type="match status" value="1"/>
</dbReference>
<feature type="chain" id="PRO_5047363095" description="Cyanovirin-N domain-containing protein" evidence="1">
    <location>
        <begin position="23"/>
        <end position="117"/>
    </location>
</feature>
<proteinExistence type="predicted"/>
<dbReference type="EMBL" id="JAFFHA010000009">
    <property type="protein sequence ID" value="KAK4649883.1"/>
    <property type="molecule type" value="Genomic_DNA"/>
</dbReference>
<feature type="domain" description="Cyanovirin-N" evidence="2">
    <location>
        <begin position="27"/>
        <end position="110"/>
    </location>
</feature>
<keyword evidence="1" id="KW-0732">Signal</keyword>
<dbReference type="Pfam" id="PF08881">
    <property type="entry name" value="CVNH"/>
    <property type="match status" value="1"/>
</dbReference>
<name>A0ABR0G2E6_9PEZI</name>
<keyword evidence="4" id="KW-1185">Reference proteome</keyword>
<evidence type="ECO:0000259" key="2">
    <source>
        <dbReference type="Pfam" id="PF08881"/>
    </source>
</evidence>
<dbReference type="GeneID" id="87904049"/>
<dbReference type="InterPro" id="IPR011058">
    <property type="entry name" value="Cyanovirin-N"/>
</dbReference>
<protein>
    <recommendedName>
        <fullName evidence="2">Cyanovirin-N domain-containing protein</fullName>
    </recommendedName>
</protein>
<dbReference type="RefSeq" id="XP_062738858.1">
    <property type="nucleotide sequence ID" value="XM_062884235.1"/>
</dbReference>
<comment type="caution">
    <text evidence="3">The sequence shown here is derived from an EMBL/GenBank/DDBJ whole genome shotgun (WGS) entry which is preliminary data.</text>
</comment>
<gene>
    <name evidence="3" type="ORF">QC762_0104330</name>
</gene>
<organism evidence="3 4">
    <name type="scientific">Podospora pseudocomata</name>
    <dbReference type="NCBI Taxonomy" id="2093779"/>
    <lineage>
        <taxon>Eukaryota</taxon>
        <taxon>Fungi</taxon>
        <taxon>Dikarya</taxon>
        <taxon>Ascomycota</taxon>
        <taxon>Pezizomycotina</taxon>
        <taxon>Sordariomycetes</taxon>
        <taxon>Sordariomycetidae</taxon>
        <taxon>Sordariales</taxon>
        <taxon>Podosporaceae</taxon>
        <taxon>Podospora</taxon>
    </lineage>
</organism>
<dbReference type="PROSITE" id="PS51257">
    <property type="entry name" value="PROKAR_LIPOPROTEIN"/>
    <property type="match status" value="1"/>
</dbReference>
<dbReference type="Proteomes" id="UP001323405">
    <property type="component" value="Unassembled WGS sequence"/>
</dbReference>
<dbReference type="Gene3D" id="2.30.60.10">
    <property type="entry name" value="Cyanovirin-N"/>
    <property type="match status" value="1"/>
</dbReference>
<reference evidence="3 4" key="1">
    <citation type="journal article" date="2023" name="bioRxiv">
        <title>High-quality genome assemblies of four members of thePodospora anserinaspecies complex.</title>
        <authorList>
            <person name="Ament-Velasquez S.L."/>
            <person name="Vogan A.A."/>
            <person name="Wallerman O."/>
            <person name="Hartmann F."/>
            <person name="Gautier V."/>
            <person name="Silar P."/>
            <person name="Giraud T."/>
            <person name="Johannesson H."/>
        </authorList>
    </citation>
    <scope>NUCLEOTIDE SEQUENCE [LARGE SCALE GENOMIC DNA]</scope>
    <source>
        <strain evidence="3 4">CBS 415.72m</strain>
    </source>
</reference>
<sequence>MKFSTLSGITTVLLTEIGGALAQGGGFFQSCNQDWYMEGDRYMVATCRTKSGGWRRTRQDMNKCITNLNGNLLAWNIQGGLQYDGAPKNSRLNCMCINAAGQQDWSELELSKIFLDC</sequence>
<evidence type="ECO:0000256" key="1">
    <source>
        <dbReference type="SAM" id="SignalP"/>
    </source>
</evidence>